<protein>
    <recommendedName>
        <fullName evidence="2">Ig-like domain-containing protein</fullName>
    </recommendedName>
</protein>
<reference evidence="3 4" key="1">
    <citation type="journal article" date="2019" name="Commun. Biol.">
        <title>The bagworm genome reveals a unique fibroin gene that provides high tensile strength.</title>
        <authorList>
            <person name="Kono N."/>
            <person name="Nakamura H."/>
            <person name="Ohtoshi R."/>
            <person name="Tomita M."/>
            <person name="Numata K."/>
            <person name="Arakawa K."/>
        </authorList>
    </citation>
    <scope>NUCLEOTIDE SEQUENCE [LARGE SCALE GENOMIC DNA]</scope>
</reference>
<accession>A0A4C1TZE5</accession>
<dbReference type="GO" id="GO:0032589">
    <property type="term" value="C:neuron projection membrane"/>
    <property type="evidence" value="ECO:0007669"/>
    <property type="project" value="TreeGrafter"/>
</dbReference>
<dbReference type="AlphaFoldDB" id="A0A4C1TZE5"/>
<dbReference type="InterPro" id="IPR013783">
    <property type="entry name" value="Ig-like_fold"/>
</dbReference>
<dbReference type="STRING" id="151549.A0A4C1TZE5"/>
<evidence type="ECO:0000256" key="1">
    <source>
        <dbReference type="SAM" id="MobiDB-lite"/>
    </source>
</evidence>
<dbReference type="EMBL" id="BGZK01000108">
    <property type="protein sequence ID" value="GBP19419.1"/>
    <property type="molecule type" value="Genomic_DNA"/>
</dbReference>
<dbReference type="Gene3D" id="2.60.40.10">
    <property type="entry name" value="Immunoglobulins"/>
    <property type="match status" value="1"/>
</dbReference>
<dbReference type="PANTHER" id="PTHR23279">
    <property type="entry name" value="DEFECTIVE PROBOSCIS EXTENSION RESPONSE DPR -RELATED"/>
    <property type="match status" value="1"/>
</dbReference>
<feature type="compositionally biased region" description="Polar residues" evidence="1">
    <location>
        <begin position="55"/>
        <end position="76"/>
    </location>
</feature>
<organism evidence="3 4">
    <name type="scientific">Eumeta variegata</name>
    <name type="common">Bagworm moth</name>
    <name type="synonym">Eumeta japonica</name>
    <dbReference type="NCBI Taxonomy" id="151549"/>
    <lineage>
        <taxon>Eukaryota</taxon>
        <taxon>Metazoa</taxon>
        <taxon>Ecdysozoa</taxon>
        <taxon>Arthropoda</taxon>
        <taxon>Hexapoda</taxon>
        <taxon>Insecta</taxon>
        <taxon>Pterygota</taxon>
        <taxon>Neoptera</taxon>
        <taxon>Endopterygota</taxon>
        <taxon>Lepidoptera</taxon>
        <taxon>Glossata</taxon>
        <taxon>Ditrysia</taxon>
        <taxon>Tineoidea</taxon>
        <taxon>Psychidae</taxon>
        <taxon>Oiketicinae</taxon>
        <taxon>Eumeta</taxon>
    </lineage>
</organism>
<dbReference type="SUPFAM" id="SSF48726">
    <property type="entry name" value="Immunoglobulin"/>
    <property type="match status" value="1"/>
</dbReference>
<dbReference type="Proteomes" id="UP000299102">
    <property type="component" value="Unassembled WGS sequence"/>
</dbReference>
<dbReference type="InterPro" id="IPR007110">
    <property type="entry name" value="Ig-like_dom"/>
</dbReference>
<dbReference type="GO" id="GO:0050808">
    <property type="term" value="P:synapse organization"/>
    <property type="evidence" value="ECO:0007669"/>
    <property type="project" value="TreeGrafter"/>
</dbReference>
<dbReference type="InterPro" id="IPR037448">
    <property type="entry name" value="Zig-8"/>
</dbReference>
<keyword evidence="4" id="KW-1185">Reference proteome</keyword>
<name>A0A4C1TZE5_EUMVA</name>
<evidence type="ECO:0000259" key="2">
    <source>
        <dbReference type="PROSITE" id="PS50835"/>
    </source>
</evidence>
<sequence>MYSNGLTRVLSVERSDSGKGFDHPPGAPPSDTADRPRISSSPFEDTATRQVGEFSDSTSPHSGTAFSSRCRTSMSFSPPLAVPPPDMLGRQPGLARERTEKEEHSDKENIFFEIIRVRSFGNFVHLSACAGTVRRPHWRSTSRGVANDRYRRCIDVVRDRRLNTPWHGATGLISGQNRDMPLFLPLRWRVEVPLAGAVFCLLPLLTAPTGDIRHHGAIRGRGWRGADELAANNSVSNVTAQLGGTAYLHCLVGHLSERGKTRPDDGHPTVSRAINEIGTDRGLIKNSIMAHGDRVHVRTVNVYFATQSGRVEEDGVLTEQRIRTFQARQVSWIRKRDWHILSSGKFTYTNDERFQVLHGEGSEDWTLQIRFVQKRDNGTYECQLPESMLKKNKGALANLSRPLLLPTTATVLESYSAQKHIVCDTMLKGVTVKSATPDPLLISAKMTKQVKLSVPDINIMVVEESVVRLYHHRSA</sequence>
<dbReference type="PROSITE" id="PS50835">
    <property type="entry name" value="IG_LIKE"/>
    <property type="match status" value="1"/>
</dbReference>
<dbReference type="OrthoDB" id="10031887at2759"/>
<comment type="caution">
    <text evidence="3">The sequence shown here is derived from an EMBL/GenBank/DDBJ whole genome shotgun (WGS) entry which is preliminary data.</text>
</comment>
<gene>
    <name evidence="3" type="ORF">EVAR_15767_1</name>
</gene>
<feature type="compositionally biased region" description="Basic and acidic residues" evidence="1">
    <location>
        <begin position="11"/>
        <end position="22"/>
    </location>
</feature>
<dbReference type="InterPro" id="IPR036179">
    <property type="entry name" value="Ig-like_dom_sf"/>
</dbReference>
<feature type="domain" description="Ig-like" evidence="2">
    <location>
        <begin position="268"/>
        <end position="400"/>
    </location>
</feature>
<evidence type="ECO:0000313" key="3">
    <source>
        <dbReference type="EMBL" id="GBP19419.1"/>
    </source>
</evidence>
<evidence type="ECO:0000313" key="4">
    <source>
        <dbReference type="Proteomes" id="UP000299102"/>
    </source>
</evidence>
<proteinExistence type="predicted"/>
<feature type="region of interest" description="Disordered" evidence="1">
    <location>
        <begin position="1"/>
        <end position="102"/>
    </location>
</feature>
<dbReference type="PANTHER" id="PTHR23279:SF46">
    <property type="entry name" value="DEFECTIVE PROBOSCIS EXTENSION RESPONSE 10, ISOFORM A-RELATED"/>
    <property type="match status" value="1"/>
</dbReference>